<protein>
    <submittedName>
        <fullName evidence="1">Uncharacterized protein</fullName>
    </submittedName>
</protein>
<accession>A0A0F9LSU2</accession>
<reference evidence="1" key="1">
    <citation type="journal article" date="2015" name="Nature">
        <title>Complex archaea that bridge the gap between prokaryotes and eukaryotes.</title>
        <authorList>
            <person name="Spang A."/>
            <person name="Saw J.H."/>
            <person name="Jorgensen S.L."/>
            <person name="Zaremba-Niedzwiedzka K."/>
            <person name="Martijn J."/>
            <person name="Lind A.E."/>
            <person name="van Eijk R."/>
            <person name="Schleper C."/>
            <person name="Guy L."/>
            <person name="Ettema T.J."/>
        </authorList>
    </citation>
    <scope>NUCLEOTIDE SEQUENCE</scope>
</reference>
<sequence length="48" mass="5744">MNRDNKLISLAKLNRKIIYGNYNKKSLTFLKVLRVILKKQIKQLEVKQ</sequence>
<name>A0A0F9LSU2_9ZZZZ</name>
<proteinExistence type="predicted"/>
<evidence type="ECO:0000313" key="1">
    <source>
        <dbReference type="EMBL" id="KKM60172.1"/>
    </source>
</evidence>
<organism evidence="1">
    <name type="scientific">marine sediment metagenome</name>
    <dbReference type="NCBI Taxonomy" id="412755"/>
    <lineage>
        <taxon>unclassified sequences</taxon>
        <taxon>metagenomes</taxon>
        <taxon>ecological metagenomes</taxon>
    </lineage>
</organism>
<gene>
    <name evidence="1" type="ORF">LCGC14_1544550</name>
</gene>
<comment type="caution">
    <text evidence="1">The sequence shown here is derived from an EMBL/GenBank/DDBJ whole genome shotgun (WGS) entry which is preliminary data.</text>
</comment>
<dbReference type="AlphaFoldDB" id="A0A0F9LSU2"/>
<dbReference type="EMBL" id="LAZR01011729">
    <property type="protein sequence ID" value="KKM60172.1"/>
    <property type="molecule type" value="Genomic_DNA"/>
</dbReference>